<evidence type="ECO:0000256" key="7">
    <source>
        <dbReference type="ARBA" id="ARBA00023125"/>
    </source>
</evidence>
<comment type="similarity">
    <text evidence="1">Belongs to the helicase family. DnaB subfamily.</text>
</comment>
<dbReference type="EC" id="5.6.2.3" evidence="9"/>
<dbReference type="PANTHER" id="PTHR30153">
    <property type="entry name" value="REPLICATIVE DNA HELICASE DNAB"/>
    <property type="match status" value="1"/>
</dbReference>
<proteinExistence type="inferred from homology"/>
<name>A0A1Z1M8Z4_9FLOR</name>
<feature type="domain" description="SF4 helicase" evidence="11">
    <location>
        <begin position="525"/>
        <end position="586"/>
    </location>
</feature>
<dbReference type="GO" id="GO:0016787">
    <property type="term" value="F:hydrolase activity"/>
    <property type="evidence" value="ECO:0007669"/>
    <property type="project" value="UniProtKB-KW"/>
</dbReference>
<dbReference type="RefSeq" id="YP_009394005.1">
    <property type="nucleotide sequence ID" value="NC_035270.1"/>
</dbReference>
<dbReference type="SUPFAM" id="SSF52540">
    <property type="entry name" value="P-loop containing nucleoside triphosphate hydrolases"/>
    <property type="match status" value="1"/>
</dbReference>
<dbReference type="PROSITE" id="PS50818">
    <property type="entry name" value="INTEIN_C_TER"/>
    <property type="match status" value="1"/>
</dbReference>
<dbReference type="GeneID" id="33355790"/>
<evidence type="ECO:0000313" key="12">
    <source>
        <dbReference type="EMBL" id="ARW62567.1"/>
    </source>
</evidence>
<accession>A0A1Z1M8Z4</accession>
<evidence type="ECO:0000256" key="8">
    <source>
        <dbReference type="ARBA" id="ARBA00023235"/>
    </source>
</evidence>
<feature type="domain" description="SF4 helicase" evidence="11">
    <location>
        <begin position="192"/>
        <end position="399"/>
    </location>
</feature>
<keyword evidence="3" id="KW-0547">Nucleotide-binding</keyword>
<dbReference type="GO" id="GO:0043139">
    <property type="term" value="F:5'-3' DNA helicase activity"/>
    <property type="evidence" value="ECO:0007669"/>
    <property type="project" value="UniProtKB-EC"/>
</dbReference>
<dbReference type="AlphaFoldDB" id="A0A1Z1M8Z4"/>
<evidence type="ECO:0000256" key="3">
    <source>
        <dbReference type="ARBA" id="ARBA00022741"/>
    </source>
</evidence>
<dbReference type="EMBL" id="MF101423">
    <property type="protein sequence ID" value="ARW62567.1"/>
    <property type="molecule type" value="Genomic_DNA"/>
</dbReference>
<dbReference type="Pfam" id="PF03796">
    <property type="entry name" value="DnaB_C"/>
    <property type="match status" value="1"/>
</dbReference>
<evidence type="ECO:0000256" key="4">
    <source>
        <dbReference type="ARBA" id="ARBA00022801"/>
    </source>
</evidence>
<keyword evidence="2" id="KW-0235">DNA replication</keyword>
<evidence type="ECO:0000256" key="6">
    <source>
        <dbReference type="ARBA" id="ARBA00022840"/>
    </source>
</evidence>
<dbReference type="InterPro" id="IPR016136">
    <property type="entry name" value="DNA_helicase_N/primase_C"/>
</dbReference>
<evidence type="ECO:0000256" key="10">
    <source>
        <dbReference type="ARBA" id="ARBA00048954"/>
    </source>
</evidence>
<evidence type="ECO:0000256" key="1">
    <source>
        <dbReference type="ARBA" id="ARBA00008428"/>
    </source>
</evidence>
<dbReference type="InterPro" id="IPR030934">
    <property type="entry name" value="Intein_C"/>
</dbReference>
<evidence type="ECO:0000256" key="2">
    <source>
        <dbReference type="ARBA" id="ARBA00022705"/>
    </source>
</evidence>
<dbReference type="GO" id="GO:0003677">
    <property type="term" value="F:DNA binding"/>
    <property type="evidence" value="ECO:0007669"/>
    <property type="project" value="UniProtKB-KW"/>
</dbReference>
<dbReference type="Gene3D" id="3.40.50.300">
    <property type="entry name" value="P-loop containing nucleotide triphosphate hydrolases"/>
    <property type="match status" value="2"/>
</dbReference>
<sequence>MQYNFHQYKLIPQNYLAEETLLGIIIIYPEIIKTIQNIIPESIFFVELNKVIYQQIVHASDQKKISISSLFNQLEHEHILNNVGGVKRIQYLMKQGQIFIFSYQINNYIENLISLLKINYVRRIIIQLGYNMIKIGYIDKLDIEYVYKKVISYVENIERNIIKNSNDNIIDIKELISTKLLSQKYNEIMINVKSNFKKLKSGFEQLDEIIQDLSKGNLIVIAGRPSIGKTSFAINIAHHCFFTNSVNLIIFSLEMSTEQIFNKFISISSRTKMTRTSTNNIYEKSWTKISTICHKLLKQNIYINEKANLNIAQIEFIANKLKKKNNIELILIDYLQLIEISSKQKIISNRSQEIGYITRRLKLLAQHLDIPVITISQLNRNIESRSDKAPVLSDLKESGCINYFSNLNTKSDYLEQTNIKYKRQIQHTKCGNNLKIFQKYIFSYLHNKKYLGLTNNHILLNNNFWIKLNQIISMNTISKLERKMKEVIQKEYTNYISFLHYLKIYDLNNQKYFNFISENIILHNSIEQDADVIIILYKIENKEYTQENQETKIIDLKISKNRNGGIGDLKLYFETITNTFRDIKEI</sequence>
<evidence type="ECO:0000256" key="9">
    <source>
        <dbReference type="ARBA" id="ARBA00044969"/>
    </source>
</evidence>
<dbReference type="GO" id="GO:0005524">
    <property type="term" value="F:ATP binding"/>
    <property type="evidence" value="ECO:0007669"/>
    <property type="project" value="UniProtKB-KW"/>
</dbReference>
<keyword evidence="7" id="KW-0238">DNA-binding</keyword>
<keyword evidence="4" id="KW-0378">Hydrolase</keyword>
<comment type="catalytic activity">
    <reaction evidence="10">
        <text>ATP + H2O = ADP + phosphate + H(+)</text>
        <dbReference type="Rhea" id="RHEA:13065"/>
        <dbReference type="ChEBI" id="CHEBI:15377"/>
        <dbReference type="ChEBI" id="CHEBI:15378"/>
        <dbReference type="ChEBI" id="CHEBI:30616"/>
        <dbReference type="ChEBI" id="CHEBI:43474"/>
        <dbReference type="ChEBI" id="CHEBI:456216"/>
        <dbReference type="EC" id="5.6.2.3"/>
    </reaction>
</comment>
<keyword evidence="5 12" id="KW-0347">Helicase</keyword>
<organism evidence="12">
    <name type="scientific">Polysiphonia sertularioides</name>
    <dbReference type="NCBI Taxonomy" id="945028"/>
    <lineage>
        <taxon>Eukaryota</taxon>
        <taxon>Rhodophyta</taxon>
        <taxon>Florideophyceae</taxon>
        <taxon>Rhodymeniophycidae</taxon>
        <taxon>Ceramiales</taxon>
        <taxon>Rhodomelaceae</taxon>
        <taxon>Polysiphonioideae</taxon>
        <taxon>Polysiphonia</taxon>
    </lineage>
</organism>
<dbReference type="Gene3D" id="1.10.860.10">
    <property type="entry name" value="DNAb Helicase, Chain A"/>
    <property type="match status" value="1"/>
</dbReference>
<keyword evidence="6" id="KW-0067">ATP-binding</keyword>
<evidence type="ECO:0000256" key="5">
    <source>
        <dbReference type="ARBA" id="ARBA00022806"/>
    </source>
</evidence>
<dbReference type="InterPro" id="IPR036185">
    <property type="entry name" value="DNA_heli_DnaB-like_N_sf"/>
</dbReference>
<dbReference type="PANTHER" id="PTHR30153:SF2">
    <property type="entry name" value="REPLICATIVE DNA HELICASE"/>
    <property type="match status" value="1"/>
</dbReference>
<dbReference type="InterPro" id="IPR027417">
    <property type="entry name" value="P-loop_NTPase"/>
</dbReference>
<gene>
    <name evidence="12" type="primary">dnaB</name>
</gene>
<dbReference type="PROSITE" id="PS51199">
    <property type="entry name" value="SF4_HELICASE"/>
    <property type="match status" value="2"/>
</dbReference>
<dbReference type="GO" id="GO:0005829">
    <property type="term" value="C:cytosol"/>
    <property type="evidence" value="ECO:0007669"/>
    <property type="project" value="TreeGrafter"/>
</dbReference>
<dbReference type="InterPro" id="IPR007693">
    <property type="entry name" value="DNA_helicase_DnaB-like_N"/>
</dbReference>
<protein>
    <recommendedName>
        <fullName evidence="9">DNA 5'-3' helicase</fullName>
        <ecNumber evidence="9">5.6.2.3</ecNumber>
    </recommendedName>
</protein>
<geneLocation type="chloroplast" evidence="12"/>
<reference evidence="12" key="1">
    <citation type="journal article" date="2017" name="J. Phycol.">
        <title>Analysis of chloroplast genomes and a supermatrix inform reclassification of the Rhodomelaceae (Rhodophyta).</title>
        <authorList>
            <person name="Diaz-Tapia P."/>
            <person name="Maggs C.A."/>
            <person name="West J.A."/>
            <person name="Verbruggen H."/>
        </authorList>
    </citation>
    <scope>NUCLEOTIDE SEQUENCE</scope>
    <source>
        <strain evidence="12">PD0863</strain>
    </source>
</reference>
<evidence type="ECO:0000259" key="11">
    <source>
        <dbReference type="PROSITE" id="PS51199"/>
    </source>
</evidence>
<keyword evidence="12" id="KW-0150">Chloroplast</keyword>
<keyword evidence="12" id="KW-0934">Plastid</keyword>
<dbReference type="InterPro" id="IPR007694">
    <property type="entry name" value="DNA_helicase_DnaB-like_C"/>
</dbReference>
<dbReference type="GO" id="GO:0006260">
    <property type="term" value="P:DNA replication"/>
    <property type="evidence" value="ECO:0007669"/>
    <property type="project" value="UniProtKB-KW"/>
</dbReference>
<dbReference type="Pfam" id="PF00772">
    <property type="entry name" value="DnaB"/>
    <property type="match status" value="1"/>
</dbReference>
<dbReference type="SUPFAM" id="SSF48024">
    <property type="entry name" value="N-terminal domain of DnaB helicase"/>
    <property type="match status" value="1"/>
</dbReference>
<keyword evidence="8" id="KW-0413">Isomerase</keyword>